<feature type="domain" description="YopX protein" evidence="1">
    <location>
        <begin position="52"/>
        <end position="131"/>
    </location>
</feature>
<dbReference type="InterPro" id="IPR023385">
    <property type="entry name" value="YopX-like_C"/>
</dbReference>
<dbReference type="RefSeq" id="WP_009328306.1">
    <property type="nucleotide sequence ID" value="NZ_CAMFKN010000002.1"/>
</dbReference>
<dbReference type="AlphaFoldDB" id="A0A5Q3BQL4"/>
<dbReference type="EMBL" id="CP065647">
    <property type="protein sequence ID" value="QPR71126.1"/>
    <property type="molecule type" value="Genomic_DNA"/>
</dbReference>
<dbReference type="Gene3D" id="2.30.30.290">
    <property type="entry name" value="YopX-like domains"/>
    <property type="match status" value="1"/>
</dbReference>
<evidence type="ECO:0000313" key="3">
    <source>
        <dbReference type="EMBL" id="TWL25298.1"/>
    </source>
</evidence>
<dbReference type="InterPro" id="IPR010024">
    <property type="entry name" value="CHP16711"/>
</dbReference>
<dbReference type="Pfam" id="PF09643">
    <property type="entry name" value="YopX"/>
    <property type="match status" value="1"/>
</dbReference>
<dbReference type="InterPro" id="IPR019096">
    <property type="entry name" value="YopX_protein"/>
</dbReference>
<dbReference type="SUPFAM" id="SSF159006">
    <property type="entry name" value="YopX-like"/>
    <property type="match status" value="1"/>
</dbReference>
<accession>A0A5Q3BQL4</accession>
<organism evidence="3 4">
    <name type="scientific">Bacillus licheniformis</name>
    <dbReference type="NCBI Taxonomy" id="1402"/>
    <lineage>
        <taxon>Bacteria</taxon>
        <taxon>Bacillati</taxon>
        <taxon>Bacillota</taxon>
        <taxon>Bacilli</taxon>
        <taxon>Bacillales</taxon>
        <taxon>Bacillaceae</taxon>
        <taxon>Bacillus</taxon>
    </lineage>
</organism>
<evidence type="ECO:0000313" key="4">
    <source>
        <dbReference type="Proteomes" id="UP000435910"/>
    </source>
</evidence>
<reference evidence="3 4" key="1">
    <citation type="submission" date="2019-06" db="EMBL/GenBank/DDBJ databases">
        <title>Genome sequence analysis of &gt;100 Bacillus licheniformis strains suggests intrinsic resistance to this species.</title>
        <authorList>
            <person name="Wels M."/>
            <person name="Siezen R.J."/>
            <person name="Johansen E."/>
            <person name="Stuer-Lauridsen B."/>
            <person name="Bjerre K."/>
            <person name="Nielsen B.K.K."/>
        </authorList>
    </citation>
    <scope>NUCLEOTIDE SEQUENCE [LARGE SCALE GENOMIC DNA]</scope>
    <source>
        <strain evidence="3 4">BAC-16736</strain>
    </source>
</reference>
<sequence>MDIIKIRYTFRHKGSGNIEMKWYSIGQLEERAAAKLSPVFLDEYELISRDLYTGLKDENGREIYEKDIAEESYINPMTGKKVIDRYVIEWESGILKMKHIDNQKGADRYLWMRFNEVEVIGDVYRNPELLEAAE</sequence>
<reference evidence="2 5" key="2">
    <citation type="submission" date="2020-12" db="EMBL/GenBank/DDBJ databases">
        <title>FDA dAtabase for Regulatory Grade micrObial Sequences (FDA-ARGOS): Supporting development and validation of Infectious Disease Dx tests.</title>
        <authorList>
            <person name="Nelson B."/>
            <person name="Plummer A."/>
            <person name="Tallon L."/>
            <person name="Sadzewicz L."/>
            <person name="Zhao X."/>
            <person name="Boylan J."/>
            <person name="Ott S."/>
            <person name="Bowen H."/>
            <person name="Vavikolanu K."/>
            <person name="Mehta A."/>
            <person name="Aluvathingal J."/>
            <person name="Nadendla S."/>
            <person name="Myers T."/>
            <person name="Yan Y."/>
            <person name="Sichtig H."/>
        </authorList>
    </citation>
    <scope>NUCLEOTIDE SEQUENCE [LARGE SCALE GENOMIC DNA]</scope>
    <source>
        <strain evidence="2 5">FDAARGOS_923</strain>
    </source>
</reference>
<dbReference type="EMBL" id="NILC01000026">
    <property type="protein sequence ID" value="TWL25298.1"/>
    <property type="molecule type" value="Genomic_DNA"/>
</dbReference>
<proteinExistence type="predicted"/>
<name>A0A5Q3BQL4_BACLI</name>
<dbReference type="Proteomes" id="UP000595038">
    <property type="component" value="Chromosome"/>
</dbReference>
<dbReference type="Proteomes" id="UP000435910">
    <property type="component" value="Unassembled WGS sequence"/>
</dbReference>
<gene>
    <name evidence="3" type="ORF">CHCC16736_4181</name>
    <name evidence="2" type="ORF">I6G80_14880</name>
</gene>
<evidence type="ECO:0000259" key="1">
    <source>
        <dbReference type="Pfam" id="PF09643"/>
    </source>
</evidence>
<evidence type="ECO:0000313" key="5">
    <source>
        <dbReference type="Proteomes" id="UP000595038"/>
    </source>
</evidence>
<dbReference type="NCBIfam" id="TIGR01671">
    <property type="entry name" value="phage_TIGR01671"/>
    <property type="match status" value="1"/>
</dbReference>
<evidence type="ECO:0000313" key="2">
    <source>
        <dbReference type="EMBL" id="QPR71126.1"/>
    </source>
</evidence>
<protein>
    <recommendedName>
        <fullName evidence="1">YopX protein domain-containing protein</fullName>
    </recommendedName>
</protein>